<dbReference type="RefSeq" id="XP_008817140.1">
    <property type="nucleotide sequence ID" value="XM_008818918.1"/>
</dbReference>
<dbReference type="OrthoDB" id="387704at2759"/>
<feature type="compositionally biased region" description="Basic and acidic residues" evidence="1">
    <location>
        <begin position="106"/>
        <end position="135"/>
    </location>
</feature>
<evidence type="ECO:0000313" key="4">
    <source>
        <dbReference type="Proteomes" id="UP000030640"/>
    </source>
</evidence>
<evidence type="ECO:0000256" key="2">
    <source>
        <dbReference type="SAM" id="SignalP"/>
    </source>
</evidence>
<dbReference type="Proteomes" id="UP000030640">
    <property type="component" value="Unassembled WGS sequence"/>
</dbReference>
<dbReference type="Pfam" id="PF07133">
    <property type="entry name" value="Merozoite_SPAM"/>
    <property type="match status" value="1"/>
</dbReference>
<proteinExistence type="predicted"/>
<accession>W7ALB0</accession>
<feature type="compositionally biased region" description="Acidic residues" evidence="1">
    <location>
        <begin position="160"/>
        <end position="183"/>
    </location>
</feature>
<evidence type="ECO:0000256" key="1">
    <source>
        <dbReference type="SAM" id="MobiDB-lite"/>
    </source>
</evidence>
<keyword evidence="4" id="KW-1185">Reference proteome</keyword>
<evidence type="ECO:0000313" key="3">
    <source>
        <dbReference type="EMBL" id="EUD66131.1"/>
    </source>
</evidence>
<feature type="compositionally biased region" description="Basic and acidic residues" evidence="1">
    <location>
        <begin position="144"/>
        <end position="156"/>
    </location>
</feature>
<sequence length="273" mass="29998">MKAIWKIPFYLFLGNILIYLNCAKVANSHQQKTNLRNGFGQTGNLIGHGAVKGDPNLKKHNGGAFPVQANDNEQAVSGNTQEPEEGAQVPQAPAQSAGGPTSPAEPEDHNSLREVESYEKDKCISSKEEEVLQERELEDDVEKEDAHEGNTEKGEGSDSTNDDDVNLEDGDEEVEDENEDQEYSEQIAETQNPQKMPMAQNKHSDVGHESLITEAIIHSVLAEKYNEIVKDKKAAEAFVNTLLNLLDGDNSAIDDAIKHLAGDISQFVFKSKK</sequence>
<dbReference type="VEuPathDB" id="PlasmoDB:C922_03326"/>
<dbReference type="GeneID" id="20038600"/>
<dbReference type="EMBL" id="KI965473">
    <property type="protein sequence ID" value="EUD66131.1"/>
    <property type="molecule type" value="Genomic_DNA"/>
</dbReference>
<organism evidence="3 4">
    <name type="scientific">Plasmodium inui San Antonio 1</name>
    <dbReference type="NCBI Taxonomy" id="1237626"/>
    <lineage>
        <taxon>Eukaryota</taxon>
        <taxon>Sar</taxon>
        <taxon>Alveolata</taxon>
        <taxon>Apicomplexa</taxon>
        <taxon>Aconoidasida</taxon>
        <taxon>Haemosporida</taxon>
        <taxon>Plasmodiidae</taxon>
        <taxon>Plasmodium</taxon>
        <taxon>Plasmodium (Plasmodium)</taxon>
    </lineage>
</organism>
<feature type="region of interest" description="Disordered" evidence="1">
    <location>
        <begin position="75"/>
        <end position="201"/>
    </location>
</feature>
<dbReference type="AlphaFoldDB" id="W7ALB0"/>
<reference evidence="3 4" key="1">
    <citation type="submission" date="2013-02" db="EMBL/GenBank/DDBJ databases">
        <title>The Genome Sequence of Plasmodium inui San Antonio 1.</title>
        <authorList>
            <consortium name="The Broad Institute Genome Sequencing Platform"/>
            <consortium name="The Broad Institute Genome Sequencing Center for Infectious Disease"/>
            <person name="Neafsey D."/>
            <person name="Cheeseman I."/>
            <person name="Volkman S."/>
            <person name="Adams J."/>
            <person name="Walker B."/>
            <person name="Young S.K."/>
            <person name="Zeng Q."/>
            <person name="Gargeya S."/>
            <person name="Fitzgerald M."/>
            <person name="Haas B."/>
            <person name="Abouelleil A."/>
            <person name="Alvarado L."/>
            <person name="Arachchi H.M."/>
            <person name="Berlin A.M."/>
            <person name="Chapman S.B."/>
            <person name="Dewar J."/>
            <person name="Goldberg J."/>
            <person name="Griggs A."/>
            <person name="Gujja S."/>
            <person name="Hansen M."/>
            <person name="Howarth C."/>
            <person name="Imamovic A."/>
            <person name="Larimer J."/>
            <person name="McCowan C."/>
            <person name="Murphy C."/>
            <person name="Neiman D."/>
            <person name="Pearson M."/>
            <person name="Priest M."/>
            <person name="Roberts A."/>
            <person name="Saif S."/>
            <person name="Shea T."/>
            <person name="Sisk P."/>
            <person name="Sykes S."/>
            <person name="Wortman J."/>
            <person name="Nusbaum C."/>
            <person name="Birren B."/>
        </authorList>
    </citation>
    <scope>NUCLEOTIDE SEQUENCE [LARGE SCALE GENOMIC DNA]</scope>
    <source>
        <strain evidence="3 4">San Antonio 1</strain>
    </source>
</reference>
<keyword evidence="2" id="KW-0732">Signal</keyword>
<feature type="chain" id="PRO_5004888176" description="Merozoite surface protein 3" evidence="2">
    <location>
        <begin position="24"/>
        <end position="273"/>
    </location>
</feature>
<protein>
    <recommendedName>
        <fullName evidence="5">Merozoite surface protein 3</fullName>
    </recommendedName>
</protein>
<name>W7ALB0_9APIC</name>
<gene>
    <name evidence="3" type="ORF">C922_03326</name>
</gene>
<dbReference type="InterPro" id="IPR010784">
    <property type="entry name" value="Merozoite_SPAM"/>
</dbReference>
<feature type="signal peptide" evidence="2">
    <location>
        <begin position="1"/>
        <end position="23"/>
    </location>
</feature>
<evidence type="ECO:0008006" key="5">
    <source>
        <dbReference type="Google" id="ProtNLM"/>
    </source>
</evidence>